<dbReference type="Proteomes" id="UP000612808">
    <property type="component" value="Unassembled WGS sequence"/>
</dbReference>
<comment type="caution">
    <text evidence="8">The sequence shown here is derived from an EMBL/GenBank/DDBJ whole genome shotgun (WGS) entry which is preliminary data.</text>
</comment>
<feature type="compositionally biased region" description="Basic and acidic residues" evidence="5">
    <location>
        <begin position="269"/>
        <end position="280"/>
    </location>
</feature>
<dbReference type="GO" id="GO:0004497">
    <property type="term" value="F:monooxygenase activity"/>
    <property type="evidence" value="ECO:0007669"/>
    <property type="project" value="UniProtKB-ARBA"/>
</dbReference>
<dbReference type="InterPro" id="IPR036922">
    <property type="entry name" value="Rieske_2Fe-2S_sf"/>
</dbReference>
<reference evidence="8" key="1">
    <citation type="submission" date="2021-01" db="EMBL/GenBank/DDBJ databases">
        <title>Whole genome shotgun sequence of Actinocatenispora rupis NBRC 107355.</title>
        <authorList>
            <person name="Komaki H."/>
            <person name="Tamura T."/>
        </authorList>
    </citation>
    <scope>NUCLEOTIDE SEQUENCE</scope>
    <source>
        <strain evidence="8">NBRC 107355</strain>
    </source>
</reference>
<evidence type="ECO:0000256" key="5">
    <source>
        <dbReference type="SAM" id="MobiDB-lite"/>
    </source>
</evidence>
<dbReference type="PANTHER" id="PTHR21496">
    <property type="entry name" value="FERREDOXIN-RELATED"/>
    <property type="match status" value="1"/>
</dbReference>
<name>A0A8J3J5F1_9ACTN</name>
<dbReference type="PANTHER" id="PTHR21496:SF23">
    <property type="entry name" value="3-PHENYLPROPIONATE_CINNAMIC ACID DIOXYGENASE FERREDOXIN SUBUNIT"/>
    <property type="match status" value="1"/>
</dbReference>
<dbReference type="InterPro" id="IPR017941">
    <property type="entry name" value="Rieske_2Fe-2S"/>
</dbReference>
<keyword evidence="4" id="KW-0411">Iron-sulfur</keyword>
<evidence type="ECO:0000256" key="3">
    <source>
        <dbReference type="ARBA" id="ARBA00023004"/>
    </source>
</evidence>
<feature type="transmembrane region" description="Helical" evidence="6">
    <location>
        <begin position="109"/>
        <end position="130"/>
    </location>
</feature>
<dbReference type="EMBL" id="BOMB01000019">
    <property type="protein sequence ID" value="GID12445.1"/>
    <property type="molecule type" value="Genomic_DNA"/>
</dbReference>
<protein>
    <recommendedName>
        <fullName evidence="7">Rieske domain-containing protein</fullName>
    </recommendedName>
</protein>
<keyword evidence="3" id="KW-0408">Iron</keyword>
<dbReference type="Gene3D" id="2.102.10.10">
    <property type="entry name" value="Rieske [2Fe-2S] iron-sulphur domain"/>
    <property type="match status" value="1"/>
</dbReference>
<keyword evidence="6" id="KW-0472">Membrane</keyword>
<evidence type="ECO:0000256" key="2">
    <source>
        <dbReference type="ARBA" id="ARBA00022723"/>
    </source>
</evidence>
<accession>A0A8J3J5F1</accession>
<keyword evidence="6" id="KW-1133">Transmembrane helix</keyword>
<dbReference type="RefSeq" id="WP_203658425.1">
    <property type="nucleotide sequence ID" value="NZ_BAAAZM010000013.1"/>
</dbReference>
<keyword evidence="2" id="KW-0479">Metal-binding</keyword>
<dbReference type="GO" id="GO:0016705">
    <property type="term" value="F:oxidoreductase activity, acting on paired donors, with incorporation or reduction of molecular oxygen"/>
    <property type="evidence" value="ECO:0007669"/>
    <property type="project" value="UniProtKB-ARBA"/>
</dbReference>
<proteinExistence type="predicted"/>
<dbReference type="GO" id="GO:0051537">
    <property type="term" value="F:2 iron, 2 sulfur cluster binding"/>
    <property type="evidence" value="ECO:0007669"/>
    <property type="project" value="UniProtKB-KW"/>
</dbReference>
<keyword evidence="9" id="KW-1185">Reference proteome</keyword>
<dbReference type="Pfam" id="PF00355">
    <property type="entry name" value="Rieske"/>
    <property type="match status" value="1"/>
</dbReference>
<dbReference type="GO" id="GO:0046872">
    <property type="term" value="F:metal ion binding"/>
    <property type="evidence" value="ECO:0007669"/>
    <property type="project" value="UniProtKB-KW"/>
</dbReference>
<feature type="transmembrane region" description="Helical" evidence="6">
    <location>
        <begin position="79"/>
        <end position="97"/>
    </location>
</feature>
<dbReference type="AlphaFoldDB" id="A0A8J3J5F1"/>
<feature type="domain" description="Rieske" evidence="7">
    <location>
        <begin position="183"/>
        <end position="278"/>
    </location>
</feature>
<evidence type="ECO:0000313" key="9">
    <source>
        <dbReference type="Proteomes" id="UP000612808"/>
    </source>
</evidence>
<evidence type="ECO:0000256" key="4">
    <source>
        <dbReference type="ARBA" id="ARBA00023014"/>
    </source>
</evidence>
<evidence type="ECO:0000256" key="6">
    <source>
        <dbReference type="SAM" id="Phobius"/>
    </source>
</evidence>
<sequence>MGVSTLLDRAAATSWLDRVARPLRAAAGAVLRPRGLRELLQGVPIGHALHPVLVQVPVGAWTSAAVLDLMPGQRRAADVLISVGWLGALPAATAGWADWSAQRPEHQRVGLVHVTANVLALGLYAGSLVARARGRRLLGRTLSYSGYAVAGTSAYIGGHLVYRQAAAVNHAASVPYLAPGDWSAAGPLSDVPEGRPVARMVDGIPVCLYRDGEHLYALADRCSHLAGPLHDGDVAAGAVTCPWHGSTFDLADGRRRGGPATAPQPSFDTRVRDGQVEVRYRSVRNRS</sequence>
<dbReference type="Pfam" id="PF09990">
    <property type="entry name" value="DUF2231"/>
    <property type="match status" value="1"/>
</dbReference>
<evidence type="ECO:0000256" key="1">
    <source>
        <dbReference type="ARBA" id="ARBA00022714"/>
    </source>
</evidence>
<dbReference type="InterPro" id="IPR019251">
    <property type="entry name" value="DUF2231_TM"/>
</dbReference>
<keyword evidence="6" id="KW-0812">Transmembrane</keyword>
<evidence type="ECO:0000313" key="8">
    <source>
        <dbReference type="EMBL" id="GID12445.1"/>
    </source>
</evidence>
<keyword evidence="1" id="KW-0001">2Fe-2S</keyword>
<organism evidence="8 9">
    <name type="scientific">Actinocatenispora rupis</name>
    <dbReference type="NCBI Taxonomy" id="519421"/>
    <lineage>
        <taxon>Bacteria</taxon>
        <taxon>Bacillati</taxon>
        <taxon>Actinomycetota</taxon>
        <taxon>Actinomycetes</taxon>
        <taxon>Micromonosporales</taxon>
        <taxon>Micromonosporaceae</taxon>
        <taxon>Actinocatenispora</taxon>
    </lineage>
</organism>
<dbReference type="SUPFAM" id="SSF50022">
    <property type="entry name" value="ISP domain"/>
    <property type="match status" value="1"/>
</dbReference>
<gene>
    <name evidence="8" type="ORF">Aru02nite_33340</name>
</gene>
<feature type="region of interest" description="Disordered" evidence="5">
    <location>
        <begin position="252"/>
        <end position="287"/>
    </location>
</feature>
<dbReference type="PROSITE" id="PS51296">
    <property type="entry name" value="RIESKE"/>
    <property type="match status" value="1"/>
</dbReference>
<evidence type="ECO:0000259" key="7">
    <source>
        <dbReference type="PROSITE" id="PS51296"/>
    </source>
</evidence>